<protein>
    <submittedName>
        <fullName evidence="1">Uncharacterized protein</fullName>
    </submittedName>
</protein>
<proteinExistence type="predicted"/>
<sequence>MGTYRWIIRLYREGKERKSYGFFSRDVDIEELYTEIEANLNRYVGKDAGLERIMAFKSYTQLIFIFSAVINSIQNGPISRPHSGKMLSNDDMVATFNWDTLMDRALNSETEWTTDYGYGFGPKAYTEIAGCRQMKSNPHHHFLSNYMGL</sequence>
<evidence type="ECO:0000313" key="1">
    <source>
        <dbReference type="EMBL" id="QDE47339.1"/>
    </source>
</evidence>
<evidence type="ECO:0000313" key="2">
    <source>
        <dbReference type="Proteomes" id="UP000318237"/>
    </source>
</evidence>
<gene>
    <name evidence="1" type="ORF">EIN43_07815</name>
</gene>
<dbReference type="EMBL" id="CP041054">
    <property type="protein sequence ID" value="QDE47339.1"/>
    <property type="molecule type" value="Genomic_DNA"/>
</dbReference>
<organism evidence="1 2">
    <name type="scientific">Enterobacter hormaechei</name>
    <dbReference type="NCBI Taxonomy" id="158836"/>
    <lineage>
        <taxon>Bacteria</taxon>
        <taxon>Pseudomonadati</taxon>
        <taxon>Pseudomonadota</taxon>
        <taxon>Gammaproteobacteria</taxon>
        <taxon>Enterobacterales</taxon>
        <taxon>Enterobacteriaceae</taxon>
        <taxon>Enterobacter</taxon>
        <taxon>Enterobacter cloacae complex</taxon>
    </lineage>
</organism>
<dbReference type="AlphaFoldDB" id="A0A4Y5ZSR2"/>
<name>A0A4Y5ZSR2_9ENTR</name>
<dbReference type="Proteomes" id="UP000318237">
    <property type="component" value="Chromosome"/>
</dbReference>
<reference evidence="1 2" key="1">
    <citation type="submission" date="2019-06" db="EMBL/GenBank/DDBJ databases">
        <title>Whole genome sequencing of XDR Enterobacter.</title>
        <authorList>
            <person name="Gnana Soundari P."/>
            <person name="Vijayakumar R."/>
            <person name="Krishnan P."/>
        </authorList>
    </citation>
    <scope>NUCLEOTIDE SEQUENCE [LARGE SCALE GENOMIC DNA]</scope>
    <source>
        <strain evidence="1 2">C126</strain>
    </source>
</reference>
<accession>A0A4Y5ZSR2</accession>